<dbReference type="Gene3D" id="3.40.250.10">
    <property type="entry name" value="Rhodanese-like domain"/>
    <property type="match status" value="1"/>
</dbReference>
<proteinExistence type="predicted"/>
<feature type="domain" description="Rhodanese" evidence="1">
    <location>
        <begin position="19"/>
        <end position="116"/>
    </location>
</feature>
<keyword evidence="3" id="KW-1185">Reference proteome</keyword>
<evidence type="ECO:0000313" key="3">
    <source>
        <dbReference type="Proteomes" id="UP000076154"/>
    </source>
</evidence>
<accession>A0A369JG35</accession>
<dbReference type="Pfam" id="PF00581">
    <property type="entry name" value="Rhodanese"/>
    <property type="match status" value="1"/>
</dbReference>
<dbReference type="EMBL" id="LUEZ02000107">
    <property type="protein sequence ID" value="RDB17796.1"/>
    <property type="molecule type" value="Genomic_DNA"/>
</dbReference>
<evidence type="ECO:0000313" key="2">
    <source>
        <dbReference type="EMBL" id="RDB17796.1"/>
    </source>
</evidence>
<name>A0A369JG35_HYPMA</name>
<dbReference type="STRING" id="39966.A0A369JG35"/>
<organism evidence="2 3">
    <name type="scientific">Hypsizygus marmoreus</name>
    <name type="common">White beech mushroom</name>
    <name type="synonym">Agaricus marmoreus</name>
    <dbReference type="NCBI Taxonomy" id="39966"/>
    <lineage>
        <taxon>Eukaryota</taxon>
        <taxon>Fungi</taxon>
        <taxon>Dikarya</taxon>
        <taxon>Basidiomycota</taxon>
        <taxon>Agaricomycotina</taxon>
        <taxon>Agaricomycetes</taxon>
        <taxon>Agaricomycetidae</taxon>
        <taxon>Agaricales</taxon>
        <taxon>Tricholomatineae</taxon>
        <taxon>Lyophyllaceae</taxon>
        <taxon>Hypsizygus</taxon>
    </lineage>
</organism>
<protein>
    <submittedName>
        <fullName evidence="2">Dual specificity phosphatase ibp1</fullName>
    </submittedName>
</protein>
<gene>
    <name evidence="2" type="primary">ibp1</name>
    <name evidence="2" type="ORF">Hypma_000955</name>
</gene>
<dbReference type="FunCoup" id="A0A369JG35">
    <property type="interactions" value="269"/>
</dbReference>
<dbReference type="GO" id="GO:0004725">
    <property type="term" value="F:protein tyrosine phosphatase activity"/>
    <property type="evidence" value="ECO:0007669"/>
    <property type="project" value="TreeGrafter"/>
</dbReference>
<dbReference type="SUPFAM" id="SSF52821">
    <property type="entry name" value="Rhodanese/Cell cycle control phosphatase"/>
    <property type="match status" value="1"/>
</dbReference>
<dbReference type="Proteomes" id="UP000076154">
    <property type="component" value="Unassembled WGS sequence"/>
</dbReference>
<dbReference type="GO" id="GO:0005634">
    <property type="term" value="C:nucleus"/>
    <property type="evidence" value="ECO:0007669"/>
    <property type="project" value="TreeGrafter"/>
</dbReference>
<dbReference type="GO" id="GO:0005737">
    <property type="term" value="C:cytoplasm"/>
    <property type="evidence" value="ECO:0007669"/>
    <property type="project" value="TreeGrafter"/>
</dbReference>
<dbReference type="AlphaFoldDB" id="A0A369JG35"/>
<dbReference type="InterPro" id="IPR001763">
    <property type="entry name" value="Rhodanese-like_dom"/>
</dbReference>
<dbReference type="PROSITE" id="PS50206">
    <property type="entry name" value="RHODANESE_3"/>
    <property type="match status" value="1"/>
</dbReference>
<sequence>MKYITADELAGIMKSDQVPKKDFVVVDVRDDDYLGGNVKGSLNKPSSEFLMHVDSLVKDTKDVPLVIFHCSLSQVRGPKAARIYEETRRNILQGNDIPHEVAVLREGFTQFQTKFKDDPALVENWDKAVWASEWS</sequence>
<dbReference type="OrthoDB" id="102559at2759"/>
<dbReference type="InterPro" id="IPR036873">
    <property type="entry name" value="Rhodanese-like_dom_sf"/>
</dbReference>
<comment type="caution">
    <text evidence="2">The sequence shown here is derived from an EMBL/GenBank/DDBJ whole genome shotgun (WGS) entry which is preliminary data.</text>
</comment>
<reference evidence="2" key="1">
    <citation type="submission" date="2018-04" db="EMBL/GenBank/DDBJ databases">
        <title>Whole genome sequencing of Hypsizygus marmoreus.</title>
        <authorList>
            <person name="Choi I.-G."/>
            <person name="Min B."/>
            <person name="Kim J.-G."/>
            <person name="Kim S."/>
            <person name="Oh Y.-L."/>
            <person name="Kong W.-S."/>
            <person name="Park H."/>
            <person name="Jeong J."/>
            <person name="Song E.-S."/>
        </authorList>
    </citation>
    <scope>NUCLEOTIDE SEQUENCE [LARGE SCALE GENOMIC DNA]</scope>
    <source>
        <strain evidence="2">51987-8</strain>
    </source>
</reference>
<dbReference type="InParanoid" id="A0A369JG35"/>
<dbReference type="PANTHER" id="PTHR10828:SF38">
    <property type="entry name" value="ARSENICAL-RESISTANCE PROTEIN 2-RELATED"/>
    <property type="match status" value="1"/>
</dbReference>
<dbReference type="SMART" id="SM00450">
    <property type="entry name" value="RHOD"/>
    <property type="match status" value="1"/>
</dbReference>
<dbReference type="PANTHER" id="PTHR10828">
    <property type="entry name" value="M-PHASE INDUCER PHOSPHATASE DUAL SPECIFICITY PHOSPHATASE CDC25"/>
    <property type="match status" value="1"/>
</dbReference>
<evidence type="ECO:0000259" key="1">
    <source>
        <dbReference type="PROSITE" id="PS50206"/>
    </source>
</evidence>